<evidence type="ECO:0000259" key="1">
    <source>
        <dbReference type="SMART" id="SM00892"/>
    </source>
</evidence>
<dbReference type="GO" id="GO:0003676">
    <property type="term" value="F:nucleic acid binding"/>
    <property type="evidence" value="ECO:0007669"/>
    <property type="project" value="InterPro"/>
</dbReference>
<dbReference type="OrthoDB" id="9783680at2"/>
<dbReference type="Gene3D" id="3.40.570.10">
    <property type="entry name" value="Extracellular Endonuclease, subunit A"/>
    <property type="match status" value="1"/>
</dbReference>
<proteinExistence type="predicted"/>
<name>A0A0R2JDM3_9LACO</name>
<dbReference type="InterPro" id="IPR001604">
    <property type="entry name" value="Endo_G_ENPP1-like_dom"/>
</dbReference>
<keyword evidence="3" id="KW-1185">Reference proteome</keyword>
<dbReference type="AlphaFoldDB" id="A0A0R2JDM3"/>
<organism evidence="2 3">
    <name type="scientific">Weissella kandleri</name>
    <dbReference type="NCBI Taxonomy" id="1616"/>
    <lineage>
        <taxon>Bacteria</taxon>
        <taxon>Bacillati</taxon>
        <taxon>Bacillota</taxon>
        <taxon>Bacilli</taxon>
        <taxon>Lactobacillales</taxon>
        <taxon>Lactobacillaceae</taxon>
        <taxon>Weissella</taxon>
    </lineage>
</organism>
<dbReference type="InterPro" id="IPR044929">
    <property type="entry name" value="DNA/RNA_non-sp_Endonuclease_sf"/>
</dbReference>
<dbReference type="PATRIC" id="fig|1616.3.peg.651"/>
<comment type="caution">
    <text evidence="2">The sequence shown here is derived from an EMBL/GenBank/DDBJ whole genome shotgun (WGS) entry which is preliminary data.</text>
</comment>
<dbReference type="RefSeq" id="WP_057754640.1">
    <property type="nucleotide sequence ID" value="NZ_JQBP01000002.1"/>
</dbReference>
<feature type="domain" description="DNA/RNA non-specific endonuclease/pyrophosphatase/phosphodiesterase" evidence="1">
    <location>
        <begin position="111"/>
        <end position="287"/>
    </location>
</feature>
<evidence type="ECO:0000313" key="2">
    <source>
        <dbReference type="EMBL" id="KRN75464.1"/>
    </source>
</evidence>
<dbReference type="Proteomes" id="UP000051655">
    <property type="component" value="Unassembled WGS sequence"/>
</dbReference>
<dbReference type="GO" id="GO:0016787">
    <property type="term" value="F:hydrolase activity"/>
    <property type="evidence" value="ECO:0007669"/>
    <property type="project" value="InterPro"/>
</dbReference>
<dbReference type="GO" id="GO:0046872">
    <property type="term" value="F:metal ion binding"/>
    <property type="evidence" value="ECO:0007669"/>
    <property type="project" value="InterPro"/>
</dbReference>
<protein>
    <recommendedName>
        <fullName evidence="1">DNA/RNA non-specific endonuclease/pyrophosphatase/phosphodiesterase domain-containing protein</fullName>
    </recommendedName>
</protein>
<dbReference type="SMART" id="SM00892">
    <property type="entry name" value="Endonuclease_NS"/>
    <property type="match status" value="1"/>
</dbReference>
<gene>
    <name evidence="2" type="ORF">IV73_GL000633</name>
</gene>
<dbReference type="EMBL" id="JQBP01000002">
    <property type="protein sequence ID" value="KRN75464.1"/>
    <property type="molecule type" value="Genomic_DNA"/>
</dbReference>
<dbReference type="STRING" id="1616.IV73_GL000633"/>
<reference evidence="2 3" key="1">
    <citation type="journal article" date="2015" name="Genome Announc.">
        <title>Expanding the biotechnology potential of lactobacilli through comparative genomics of 213 strains and associated genera.</title>
        <authorList>
            <person name="Sun Z."/>
            <person name="Harris H.M."/>
            <person name="McCann A."/>
            <person name="Guo C."/>
            <person name="Argimon S."/>
            <person name="Zhang W."/>
            <person name="Yang X."/>
            <person name="Jeffery I.B."/>
            <person name="Cooney J.C."/>
            <person name="Kagawa T.F."/>
            <person name="Liu W."/>
            <person name="Song Y."/>
            <person name="Salvetti E."/>
            <person name="Wrobel A."/>
            <person name="Rasinkangas P."/>
            <person name="Parkhill J."/>
            <person name="Rea M.C."/>
            <person name="O'Sullivan O."/>
            <person name="Ritari J."/>
            <person name="Douillard F.P."/>
            <person name="Paul Ross R."/>
            <person name="Yang R."/>
            <person name="Briner A.E."/>
            <person name="Felis G.E."/>
            <person name="de Vos W.M."/>
            <person name="Barrangou R."/>
            <person name="Klaenhammer T.R."/>
            <person name="Caufield P.W."/>
            <person name="Cui Y."/>
            <person name="Zhang H."/>
            <person name="O'Toole P.W."/>
        </authorList>
    </citation>
    <scope>NUCLEOTIDE SEQUENCE [LARGE SCALE GENOMIC DNA]</scope>
    <source>
        <strain evidence="2 3">DSM 20593</strain>
    </source>
</reference>
<dbReference type="Pfam" id="PF01223">
    <property type="entry name" value="Endonuclease_NS"/>
    <property type="match status" value="1"/>
</dbReference>
<sequence length="289" mass="31561">MAKRRTKNKKWLGLATTLIVILAGALGVENPEKVQQLVPGSNNYATQKHETTDGTIQYGTVQDQHPTESLASSVLSNPIKEQFKADTIEYNGAGAFVLNKNKNTLNTGVSSAPYVQLSRQDTLGRPGTANAWLTKASRQYRNRSETGNSQTINPVGWHQMQINGISKVLYNRGHSIGYALAGNINSFDASEANPQNITTQTAWANQSSNGNDQNTGQNYYETLVRRALDANKRVRYRVTPLYEGQNLVPSGSHIEAKSADGTLNINVFVPNVQPGVQINYADGSAQLVR</sequence>
<accession>A0A0R2JDM3</accession>
<evidence type="ECO:0000313" key="3">
    <source>
        <dbReference type="Proteomes" id="UP000051655"/>
    </source>
</evidence>